<comment type="caution">
    <text evidence="1">The sequence shown here is derived from an EMBL/GenBank/DDBJ whole genome shotgun (WGS) entry which is preliminary data.</text>
</comment>
<accession>A0ABN8U8Q2</accession>
<dbReference type="EMBL" id="CALYLO010000005">
    <property type="protein sequence ID" value="CAH8246390.1"/>
    <property type="molecule type" value="Genomic_DNA"/>
</dbReference>
<dbReference type="Proteomes" id="UP001154322">
    <property type="component" value="Unassembled WGS sequence"/>
</dbReference>
<proteinExistence type="predicted"/>
<evidence type="ECO:0000313" key="1">
    <source>
        <dbReference type="EMBL" id="CAH8246390.1"/>
    </source>
</evidence>
<reference evidence="1" key="1">
    <citation type="submission" date="2022-06" db="EMBL/GenBank/DDBJ databases">
        <authorList>
            <person name="Dietemann V."/>
            <person name="Ory F."/>
            <person name="Dainat B."/>
            <person name="Oberhansli S."/>
        </authorList>
    </citation>
    <scope>NUCLEOTIDE SEQUENCE</scope>
    <source>
        <strain evidence="1">Ena-SAMPLE-TAB-26-04-2022-14:26:32:270-5432</strain>
    </source>
</reference>
<dbReference type="RefSeq" id="WP_213427304.1">
    <property type="nucleotide sequence ID" value="NZ_AP031286.1"/>
</dbReference>
<name>A0ABN8U8Q2_9BACL</name>
<evidence type="ECO:0000313" key="2">
    <source>
        <dbReference type="Proteomes" id="UP001154322"/>
    </source>
</evidence>
<keyword evidence="2" id="KW-1185">Reference proteome</keyword>
<organism evidence="1 2">
    <name type="scientific">Paenibacillus melissococcoides</name>
    <dbReference type="NCBI Taxonomy" id="2912268"/>
    <lineage>
        <taxon>Bacteria</taxon>
        <taxon>Bacillati</taxon>
        <taxon>Bacillota</taxon>
        <taxon>Bacilli</taxon>
        <taxon>Bacillales</taxon>
        <taxon>Paenibacillaceae</taxon>
        <taxon>Paenibacillus</taxon>
    </lineage>
</organism>
<evidence type="ECO:0008006" key="3">
    <source>
        <dbReference type="Google" id="ProtNLM"/>
    </source>
</evidence>
<gene>
    <name evidence="1" type="ORF">WJ0W_003625</name>
</gene>
<protein>
    <recommendedName>
        <fullName evidence="3">DUF5666 domain-containing protein</fullName>
    </recommendedName>
</protein>
<sequence length="92" mass="10216">MIYFAGGISFAGTTIGVVTDVDTLYATVEYQDSKGNIQTVEIDFPNESNKTFAKGDKVKVINQDKWEVMDFGYYKATVAPVEFISKLTDDSK</sequence>